<dbReference type="InterPro" id="IPR011270">
    <property type="entry name" value="Pur_Nuc_Pase_Ino/Guo-sp"/>
</dbReference>
<comment type="pathway">
    <text evidence="1">Purine metabolism; purine nucleoside salvage.</text>
</comment>
<dbReference type="PIRSF" id="PIRSF000477">
    <property type="entry name" value="PurNPase"/>
    <property type="match status" value="1"/>
</dbReference>
<feature type="domain" description="Nucleoside phosphorylase" evidence="8">
    <location>
        <begin position="23"/>
        <end position="265"/>
    </location>
</feature>
<dbReference type="GO" id="GO:0004731">
    <property type="term" value="F:purine-nucleoside phosphorylase activity"/>
    <property type="evidence" value="ECO:0007669"/>
    <property type="project" value="UniProtKB-EC"/>
</dbReference>
<dbReference type="InterPro" id="IPR035994">
    <property type="entry name" value="Nucleoside_phosphorylase_sf"/>
</dbReference>
<comment type="similarity">
    <text evidence="2">Belongs to the PNP/MTAP phosphorylase family.</text>
</comment>
<organism evidence="9">
    <name type="scientific">marine sediment metagenome</name>
    <dbReference type="NCBI Taxonomy" id="412755"/>
    <lineage>
        <taxon>unclassified sequences</taxon>
        <taxon>metagenomes</taxon>
        <taxon>ecological metagenomes</taxon>
    </lineage>
</organism>
<dbReference type="EMBL" id="LAZR01042199">
    <property type="protein sequence ID" value="KKL10103.1"/>
    <property type="molecule type" value="Genomic_DNA"/>
</dbReference>
<keyword evidence="4" id="KW-0328">Glycosyltransferase</keyword>
<feature type="non-terminal residue" evidence="9">
    <location>
        <position position="1"/>
    </location>
</feature>
<gene>
    <name evidence="9" type="ORF">LCGC14_2559200</name>
</gene>
<protein>
    <recommendedName>
        <fullName evidence="3">purine-nucleoside phosphorylase</fullName>
        <ecNumber evidence="3">2.4.2.1</ecNumber>
    </recommendedName>
    <alternativeName>
        <fullName evidence="7">Inosine phosphorylase</fullName>
    </alternativeName>
    <alternativeName>
        <fullName evidence="6">Inosine-guanosine phosphorylase</fullName>
    </alternativeName>
</protein>
<dbReference type="NCBIfam" id="TIGR01697">
    <property type="entry name" value="PNPH-PUNA-XAPA"/>
    <property type="match status" value="1"/>
</dbReference>
<accession>A0A0F9DDL5</accession>
<dbReference type="EC" id="2.4.2.1" evidence="3"/>
<evidence type="ECO:0000259" key="8">
    <source>
        <dbReference type="Pfam" id="PF01048"/>
    </source>
</evidence>
<evidence type="ECO:0000256" key="4">
    <source>
        <dbReference type="ARBA" id="ARBA00022676"/>
    </source>
</evidence>
<evidence type="ECO:0000256" key="6">
    <source>
        <dbReference type="ARBA" id="ARBA00031036"/>
    </source>
</evidence>
<evidence type="ECO:0000256" key="2">
    <source>
        <dbReference type="ARBA" id="ARBA00006751"/>
    </source>
</evidence>
<dbReference type="GO" id="GO:0005737">
    <property type="term" value="C:cytoplasm"/>
    <property type="evidence" value="ECO:0007669"/>
    <property type="project" value="TreeGrafter"/>
</dbReference>
<dbReference type="CDD" id="cd09009">
    <property type="entry name" value="PNP-EcPNPII_like"/>
    <property type="match status" value="1"/>
</dbReference>
<dbReference type="Pfam" id="PF01048">
    <property type="entry name" value="PNP_UDP_1"/>
    <property type="match status" value="1"/>
</dbReference>
<proteinExistence type="inferred from homology"/>
<evidence type="ECO:0000256" key="5">
    <source>
        <dbReference type="ARBA" id="ARBA00022679"/>
    </source>
</evidence>
<reference evidence="9" key="1">
    <citation type="journal article" date="2015" name="Nature">
        <title>Complex archaea that bridge the gap between prokaryotes and eukaryotes.</title>
        <authorList>
            <person name="Spang A."/>
            <person name="Saw J.H."/>
            <person name="Jorgensen S.L."/>
            <person name="Zaremba-Niedzwiedzka K."/>
            <person name="Martijn J."/>
            <person name="Lind A.E."/>
            <person name="van Eijk R."/>
            <person name="Schleper C."/>
            <person name="Guy L."/>
            <person name="Ettema T.J."/>
        </authorList>
    </citation>
    <scope>NUCLEOTIDE SEQUENCE</scope>
</reference>
<dbReference type="AlphaFoldDB" id="A0A0F9DDL5"/>
<dbReference type="PANTHER" id="PTHR11904:SF9">
    <property type="entry name" value="PURINE NUCLEOSIDE PHOSPHORYLASE-RELATED"/>
    <property type="match status" value="1"/>
</dbReference>
<evidence type="ECO:0000313" key="9">
    <source>
        <dbReference type="EMBL" id="KKL10103.1"/>
    </source>
</evidence>
<dbReference type="InterPro" id="IPR011268">
    <property type="entry name" value="Purine_phosphorylase"/>
</dbReference>
<dbReference type="Gene3D" id="3.40.50.1580">
    <property type="entry name" value="Nucleoside phosphorylase domain"/>
    <property type="match status" value="1"/>
</dbReference>
<dbReference type="NCBIfam" id="TIGR01700">
    <property type="entry name" value="PNPH"/>
    <property type="match status" value="1"/>
</dbReference>
<dbReference type="GO" id="GO:0009116">
    <property type="term" value="P:nucleoside metabolic process"/>
    <property type="evidence" value="ECO:0007669"/>
    <property type="project" value="InterPro"/>
</dbReference>
<evidence type="ECO:0000256" key="7">
    <source>
        <dbReference type="ARBA" id="ARBA00033072"/>
    </source>
</evidence>
<dbReference type="SUPFAM" id="SSF53167">
    <property type="entry name" value="Purine and uridine phosphorylases"/>
    <property type="match status" value="1"/>
</dbReference>
<dbReference type="UniPathway" id="UPA00606"/>
<keyword evidence="5" id="KW-0808">Transferase</keyword>
<dbReference type="NCBIfam" id="NF006054">
    <property type="entry name" value="PRK08202.1"/>
    <property type="match status" value="1"/>
</dbReference>
<sequence>KIDRAAGYIRKKIRCVSTDDCKTGIILGSGAGPVAERLSEGTSIKYTDIPGFPVSMIEGHKGELVVGRMGQRNVMIFNGRFHYYQGFSMEDVTINIRVARMLGVETMIITNASGGINRDFDPGDIMLITDHINCMGSNPLIGFLGHGPIFIDMSEPYDLALLKKVKDAAGTNEEIGRLTEGVYLAVHGPSYETKAEISFFEKIGADAVGMSTVPEVIVAAQEGIRVIGISVISNMACGITKGKLRHSEVLENMTKAGSRLGALIELTVNKVL</sequence>
<comment type="caution">
    <text evidence="9">The sequence shown here is derived from an EMBL/GenBank/DDBJ whole genome shotgun (WGS) entry which is preliminary data.</text>
</comment>
<name>A0A0F9DDL5_9ZZZZ</name>
<evidence type="ECO:0000256" key="3">
    <source>
        <dbReference type="ARBA" id="ARBA00011886"/>
    </source>
</evidence>
<dbReference type="PANTHER" id="PTHR11904">
    <property type="entry name" value="METHYLTHIOADENOSINE/PURINE NUCLEOSIDE PHOSPHORYLASE"/>
    <property type="match status" value="1"/>
</dbReference>
<dbReference type="InterPro" id="IPR000845">
    <property type="entry name" value="Nucleoside_phosphorylase_d"/>
</dbReference>
<evidence type="ECO:0000256" key="1">
    <source>
        <dbReference type="ARBA" id="ARBA00005058"/>
    </source>
</evidence>